<sequence>MSKHRFISRFAGLRALCLGLACSLSLLAMSGCAPMIVGGIVVATGLSVLDRRTTGTQLDDESIETEGMSRLKQRLGDRAHVNIVSYNRQVLLTGEVLSEQDRQIAQQVIASLDNVRNIINELAVLGHSTLTQQSSDVGVTMRVKTSMVDSPDLNAHVVKVVTERGIVYLMGRVTEREADRATDIARRTSGVQKVVRLFEIISEEERLALENPGRKRTAAP</sequence>
<dbReference type="EMBL" id="AEGR01000109">
    <property type="protein sequence ID" value="EGI75389.1"/>
    <property type="molecule type" value="Genomic_DNA"/>
</dbReference>
<dbReference type="PROSITE" id="PS50914">
    <property type="entry name" value="BON"/>
    <property type="match status" value="2"/>
</dbReference>
<dbReference type="STRING" id="887062.HGR_16545"/>
<evidence type="ECO:0000256" key="2">
    <source>
        <dbReference type="SAM" id="SignalP"/>
    </source>
</evidence>
<dbReference type="RefSeq" id="WP_006299472.1">
    <property type="nucleotide sequence ID" value="NZ_AEGR01000109.1"/>
</dbReference>
<evidence type="ECO:0000313" key="5">
    <source>
        <dbReference type="Proteomes" id="UP000016368"/>
    </source>
</evidence>
<name>F3KXW4_9BURK</name>
<evidence type="ECO:0000259" key="3">
    <source>
        <dbReference type="PROSITE" id="PS50914"/>
    </source>
</evidence>
<dbReference type="InterPro" id="IPR014004">
    <property type="entry name" value="Transpt-assoc_nodulatn_dom_bac"/>
</dbReference>
<dbReference type="PROSITE" id="PS51257">
    <property type="entry name" value="PROKAR_LIPOPROTEIN"/>
    <property type="match status" value="1"/>
</dbReference>
<dbReference type="PANTHER" id="PTHR34606:SF4">
    <property type="entry name" value="OUTER MEMBRANE LIPOPROTEIN DOLP"/>
    <property type="match status" value="1"/>
</dbReference>
<dbReference type="PANTHER" id="PTHR34606">
    <property type="entry name" value="BON DOMAIN-CONTAINING PROTEIN"/>
    <property type="match status" value="1"/>
</dbReference>
<dbReference type="InterPro" id="IPR007055">
    <property type="entry name" value="BON_dom"/>
</dbReference>
<dbReference type="Proteomes" id="UP000016368">
    <property type="component" value="Unassembled WGS sequence"/>
</dbReference>
<gene>
    <name evidence="4" type="ORF">HGR_16545</name>
</gene>
<keyword evidence="5" id="KW-1185">Reference proteome</keyword>
<dbReference type="Pfam" id="PF04972">
    <property type="entry name" value="BON"/>
    <property type="match status" value="2"/>
</dbReference>
<keyword evidence="1 2" id="KW-0732">Signal</keyword>
<proteinExistence type="predicted"/>
<dbReference type="eggNOG" id="COG2823">
    <property type="taxonomic scope" value="Bacteria"/>
</dbReference>
<feature type="signal peptide" evidence="2">
    <location>
        <begin position="1"/>
        <end position="28"/>
    </location>
</feature>
<dbReference type="Gene3D" id="3.30.1340.30">
    <property type="match status" value="1"/>
</dbReference>
<comment type="caution">
    <text evidence="4">The sequence shown here is derived from an EMBL/GenBank/DDBJ whole genome shotgun (WGS) entry which is preliminary data.</text>
</comment>
<dbReference type="SMART" id="SM00749">
    <property type="entry name" value="BON"/>
    <property type="match status" value="2"/>
</dbReference>
<evidence type="ECO:0000256" key="1">
    <source>
        <dbReference type="ARBA" id="ARBA00022729"/>
    </source>
</evidence>
<feature type="domain" description="BON" evidence="3">
    <location>
        <begin position="135"/>
        <end position="202"/>
    </location>
</feature>
<dbReference type="AlphaFoldDB" id="F3KXW4"/>
<accession>F3KXW4</accession>
<feature type="domain" description="BON" evidence="3">
    <location>
        <begin position="59"/>
        <end position="126"/>
    </location>
</feature>
<reference evidence="4 5" key="1">
    <citation type="journal article" date="2011" name="EMBO J.">
        <title>Structural diversity of bacterial flagellar motors.</title>
        <authorList>
            <person name="Chen S."/>
            <person name="Beeby M."/>
            <person name="Murphy G.E."/>
            <person name="Leadbetter J.R."/>
            <person name="Hendrixson D.R."/>
            <person name="Briegel A."/>
            <person name="Li Z."/>
            <person name="Shi J."/>
            <person name="Tocheva E.I."/>
            <person name="Muller A."/>
            <person name="Dobro M.J."/>
            <person name="Jensen G.J."/>
        </authorList>
    </citation>
    <scope>NUCLEOTIDE SEQUENCE [LARGE SCALE GENOMIC DNA]</scope>
    <source>
        <strain evidence="4 5">ATCC 19624</strain>
    </source>
</reference>
<organism evidence="4 5">
    <name type="scientific">Hylemonella gracilis ATCC 19624</name>
    <dbReference type="NCBI Taxonomy" id="887062"/>
    <lineage>
        <taxon>Bacteria</taxon>
        <taxon>Pseudomonadati</taxon>
        <taxon>Pseudomonadota</taxon>
        <taxon>Betaproteobacteria</taxon>
        <taxon>Burkholderiales</taxon>
        <taxon>Comamonadaceae</taxon>
        <taxon>Hylemonella</taxon>
    </lineage>
</organism>
<dbReference type="InterPro" id="IPR051686">
    <property type="entry name" value="Lipoprotein_DolP"/>
</dbReference>
<feature type="chain" id="PRO_5003302890" evidence="2">
    <location>
        <begin position="29"/>
        <end position="220"/>
    </location>
</feature>
<protein>
    <submittedName>
        <fullName evidence="4">Transport protein</fullName>
    </submittedName>
</protein>
<evidence type="ECO:0000313" key="4">
    <source>
        <dbReference type="EMBL" id="EGI75389.1"/>
    </source>
</evidence>